<dbReference type="GO" id="GO:0003677">
    <property type="term" value="F:DNA binding"/>
    <property type="evidence" value="ECO:0007669"/>
    <property type="project" value="UniProtKB-KW"/>
</dbReference>
<dbReference type="AlphaFoldDB" id="A0A0A0EK61"/>
<protein>
    <recommendedName>
        <fullName evidence="4">HTH gntR-type domain-containing protein</fullName>
    </recommendedName>
</protein>
<dbReference type="RefSeq" id="WP_043746631.1">
    <property type="nucleotide sequence ID" value="NZ_AQQX01000002.1"/>
</dbReference>
<keyword evidence="2" id="KW-0238">DNA-binding</keyword>
<dbReference type="CDD" id="cd07377">
    <property type="entry name" value="WHTH_GntR"/>
    <property type="match status" value="1"/>
</dbReference>
<keyword evidence="6" id="KW-1185">Reference proteome</keyword>
<dbReference type="InterPro" id="IPR036390">
    <property type="entry name" value="WH_DNA-bd_sf"/>
</dbReference>
<feature type="domain" description="HTH gntR-type" evidence="4">
    <location>
        <begin position="32"/>
        <end position="99"/>
    </location>
</feature>
<dbReference type="Proteomes" id="UP000030004">
    <property type="component" value="Unassembled WGS sequence"/>
</dbReference>
<evidence type="ECO:0000259" key="4">
    <source>
        <dbReference type="PROSITE" id="PS50949"/>
    </source>
</evidence>
<organism evidence="5 6">
    <name type="scientific">Pseudooceanicola atlanticus</name>
    <dbReference type="NCBI Taxonomy" id="1461694"/>
    <lineage>
        <taxon>Bacteria</taxon>
        <taxon>Pseudomonadati</taxon>
        <taxon>Pseudomonadota</taxon>
        <taxon>Alphaproteobacteria</taxon>
        <taxon>Rhodobacterales</taxon>
        <taxon>Paracoccaceae</taxon>
        <taxon>Pseudooceanicola</taxon>
    </lineage>
</organism>
<dbReference type="PANTHER" id="PTHR43537:SF39">
    <property type="entry name" value="HTH-TYPE TRANSCRIPTIONAL REGULATOR MCBR"/>
    <property type="match status" value="1"/>
</dbReference>
<dbReference type="SUPFAM" id="SSF48008">
    <property type="entry name" value="GntR ligand-binding domain-like"/>
    <property type="match status" value="1"/>
</dbReference>
<dbReference type="Gene3D" id="1.20.120.530">
    <property type="entry name" value="GntR ligand-binding domain-like"/>
    <property type="match status" value="1"/>
</dbReference>
<dbReference type="PROSITE" id="PS50949">
    <property type="entry name" value="HTH_GNTR"/>
    <property type="match status" value="1"/>
</dbReference>
<evidence type="ECO:0000313" key="5">
    <source>
        <dbReference type="EMBL" id="KGM49562.1"/>
    </source>
</evidence>
<gene>
    <name evidence="5" type="ORF">ATO9_05955</name>
</gene>
<dbReference type="InterPro" id="IPR008920">
    <property type="entry name" value="TF_FadR/GntR_C"/>
</dbReference>
<dbReference type="Pfam" id="PF00392">
    <property type="entry name" value="GntR"/>
    <property type="match status" value="1"/>
</dbReference>
<evidence type="ECO:0000313" key="6">
    <source>
        <dbReference type="Proteomes" id="UP000030004"/>
    </source>
</evidence>
<dbReference type="SMART" id="SM00895">
    <property type="entry name" value="FCD"/>
    <property type="match status" value="1"/>
</dbReference>
<dbReference type="OrthoDB" id="7618373at2"/>
<dbReference type="SMART" id="SM00345">
    <property type="entry name" value="HTH_GNTR"/>
    <property type="match status" value="1"/>
</dbReference>
<proteinExistence type="predicted"/>
<dbReference type="InterPro" id="IPR011711">
    <property type="entry name" value="GntR_C"/>
</dbReference>
<sequence>MAKPEEGQTRRGRGRVQIAAPALAPVDPASREPAERQVYRIIRQALMQGLIPPGGTLTSRSLAQQLNVSTQPVRDALKRLEADGVLVGRPQSGFYVRDLGQSEFAELTEICVRLEGLAAHRAAAFVTKDDIATLRRMNDAFSQAEHLPDLLDLNYQLHFLIYSRARMPQLLNMIRNTWVKIGPALHHIPITGKAEFAAILHAACIDALAARDGEAAEAMIREDITKTSQMIITLLPRHDAPSSGLAGQPDETESLFD</sequence>
<evidence type="ECO:0000256" key="3">
    <source>
        <dbReference type="ARBA" id="ARBA00023163"/>
    </source>
</evidence>
<comment type="caution">
    <text evidence="5">The sequence shown here is derived from an EMBL/GenBank/DDBJ whole genome shotgun (WGS) entry which is preliminary data.</text>
</comment>
<dbReference type="Gene3D" id="1.10.10.10">
    <property type="entry name" value="Winged helix-like DNA-binding domain superfamily/Winged helix DNA-binding domain"/>
    <property type="match status" value="1"/>
</dbReference>
<dbReference type="eggNOG" id="COG1802">
    <property type="taxonomic scope" value="Bacteria"/>
</dbReference>
<dbReference type="SUPFAM" id="SSF46785">
    <property type="entry name" value="Winged helix' DNA-binding domain"/>
    <property type="match status" value="1"/>
</dbReference>
<name>A0A0A0EK61_9RHOB</name>
<evidence type="ECO:0000256" key="1">
    <source>
        <dbReference type="ARBA" id="ARBA00023015"/>
    </source>
</evidence>
<dbReference type="PANTHER" id="PTHR43537">
    <property type="entry name" value="TRANSCRIPTIONAL REGULATOR, GNTR FAMILY"/>
    <property type="match status" value="1"/>
</dbReference>
<dbReference type="STRING" id="1461694.ATO9_05955"/>
<evidence type="ECO:0000256" key="2">
    <source>
        <dbReference type="ARBA" id="ARBA00023125"/>
    </source>
</evidence>
<accession>A0A0A0EK61</accession>
<dbReference type="GO" id="GO:0003700">
    <property type="term" value="F:DNA-binding transcription factor activity"/>
    <property type="evidence" value="ECO:0007669"/>
    <property type="project" value="InterPro"/>
</dbReference>
<dbReference type="EMBL" id="AQQX01000002">
    <property type="protein sequence ID" value="KGM49562.1"/>
    <property type="molecule type" value="Genomic_DNA"/>
</dbReference>
<reference evidence="5 6" key="1">
    <citation type="journal article" date="2015" name="Antonie Van Leeuwenhoek">
        <title>Pseudooceanicola atlanticus gen. nov. sp. nov., isolated from surface seawater of the Atlantic Ocean and reclassification of Oceanicola batsensis, Oceanicola marinus, Oceanicola nitratireducens, Oceanicola nanhaiensis, Oceanicola antarcticus and Oceanicola flagellatus, as Pseudooceanicola batsensis comb. nov., Pseudooceanicola marinus comb. nov., Pseudooceanicola nitratireducens comb. nov., Pseudooceanicola nanhaiensis comb. nov., Pseudooceanicola antarcticus comb. nov., and Pseudooceanicola flagellatus comb. nov.</title>
        <authorList>
            <person name="Lai Q."/>
            <person name="Li G."/>
            <person name="Liu X."/>
            <person name="Du Y."/>
            <person name="Sun F."/>
            <person name="Shao Z."/>
        </authorList>
    </citation>
    <scope>NUCLEOTIDE SEQUENCE [LARGE SCALE GENOMIC DNA]</scope>
    <source>
        <strain evidence="5 6">22II-s11g</strain>
    </source>
</reference>
<keyword evidence="3" id="KW-0804">Transcription</keyword>
<dbReference type="Pfam" id="PF07729">
    <property type="entry name" value="FCD"/>
    <property type="match status" value="1"/>
</dbReference>
<dbReference type="InterPro" id="IPR036388">
    <property type="entry name" value="WH-like_DNA-bd_sf"/>
</dbReference>
<dbReference type="InterPro" id="IPR000524">
    <property type="entry name" value="Tscrpt_reg_HTH_GntR"/>
</dbReference>
<keyword evidence="1" id="KW-0805">Transcription regulation</keyword>